<dbReference type="Gene3D" id="3.30.565.10">
    <property type="entry name" value="Histidine kinase-like ATPase, C-terminal domain"/>
    <property type="match status" value="1"/>
</dbReference>
<evidence type="ECO:0000256" key="4">
    <source>
        <dbReference type="ARBA" id="ARBA00022679"/>
    </source>
</evidence>
<feature type="modified residue" description="4-aspartylphosphate" evidence="6">
    <location>
        <position position="702"/>
    </location>
</feature>
<dbReference type="Pfam" id="PF00512">
    <property type="entry name" value="HisKA"/>
    <property type="match status" value="1"/>
</dbReference>
<dbReference type="GO" id="GO:0000155">
    <property type="term" value="F:phosphorelay sensor kinase activity"/>
    <property type="evidence" value="ECO:0007669"/>
    <property type="project" value="InterPro"/>
</dbReference>
<dbReference type="InterPro" id="IPR004358">
    <property type="entry name" value="Sig_transdc_His_kin-like_C"/>
</dbReference>
<dbReference type="Gene3D" id="3.40.50.2300">
    <property type="match status" value="1"/>
</dbReference>
<dbReference type="SUPFAM" id="SSF47384">
    <property type="entry name" value="Homodimeric domain of signal transducing histidine kinase"/>
    <property type="match status" value="1"/>
</dbReference>
<dbReference type="GO" id="GO:0005886">
    <property type="term" value="C:plasma membrane"/>
    <property type="evidence" value="ECO:0007669"/>
    <property type="project" value="TreeGrafter"/>
</dbReference>
<dbReference type="InterPro" id="IPR036890">
    <property type="entry name" value="HATPase_C_sf"/>
</dbReference>
<dbReference type="PRINTS" id="PR00344">
    <property type="entry name" value="BCTRLSENSOR"/>
</dbReference>
<dbReference type="PANTHER" id="PTHR43047:SF72">
    <property type="entry name" value="OSMOSENSING HISTIDINE PROTEIN KINASE SLN1"/>
    <property type="match status" value="1"/>
</dbReference>
<dbReference type="CDD" id="cd00082">
    <property type="entry name" value="HisKA"/>
    <property type="match status" value="1"/>
</dbReference>
<dbReference type="InterPro" id="IPR005467">
    <property type="entry name" value="His_kinase_dom"/>
</dbReference>
<evidence type="ECO:0000256" key="1">
    <source>
        <dbReference type="ARBA" id="ARBA00000085"/>
    </source>
</evidence>
<proteinExistence type="predicted"/>
<evidence type="ECO:0000256" key="3">
    <source>
        <dbReference type="ARBA" id="ARBA00022553"/>
    </source>
</evidence>
<name>A0A919E4M0_9PROT</name>
<comment type="catalytic activity">
    <reaction evidence="1">
        <text>ATP + protein L-histidine = ADP + protein N-phospho-L-histidine.</text>
        <dbReference type="EC" id="2.7.13.3"/>
    </reaction>
</comment>
<dbReference type="Pfam" id="PF00072">
    <property type="entry name" value="Response_reg"/>
    <property type="match status" value="1"/>
</dbReference>
<keyword evidence="11" id="KW-1185">Reference proteome</keyword>
<accession>A0A919E4M0</accession>
<keyword evidence="7" id="KW-0472">Membrane</keyword>
<reference evidence="10" key="2">
    <citation type="submission" date="2020-09" db="EMBL/GenBank/DDBJ databases">
        <authorList>
            <person name="Sun Q."/>
            <person name="Kim S."/>
        </authorList>
    </citation>
    <scope>NUCLEOTIDE SEQUENCE</scope>
    <source>
        <strain evidence="10">KCTC 42590</strain>
    </source>
</reference>
<dbReference type="InterPro" id="IPR003594">
    <property type="entry name" value="HATPase_dom"/>
</dbReference>
<keyword evidence="7" id="KW-0812">Transmembrane</keyword>
<dbReference type="InterPro" id="IPR001789">
    <property type="entry name" value="Sig_transdc_resp-reg_receiver"/>
</dbReference>
<dbReference type="InterPro" id="IPR011006">
    <property type="entry name" value="CheY-like_superfamily"/>
</dbReference>
<dbReference type="PROSITE" id="PS50109">
    <property type="entry name" value="HIS_KIN"/>
    <property type="match status" value="1"/>
</dbReference>
<evidence type="ECO:0000259" key="9">
    <source>
        <dbReference type="PROSITE" id="PS50110"/>
    </source>
</evidence>
<comment type="caution">
    <text evidence="10">The sequence shown here is derived from an EMBL/GenBank/DDBJ whole genome shotgun (WGS) entry which is preliminary data.</text>
</comment>
<dbReference type="EMBL" id="BNCI01000001">
    <property type="protein sequence ID" value="GHF13149.1"/>
    <property type="molecule type" value="Genomic_DNA"/>
</dbReference>
<evidence type="ECO:0000256" key="7">
    <source>
        <dbReference type="SAM" id="Phobius"/>
    </source>
</evidence>
<evidence type="ECO:0000259" key="8">
    <source>
        <dbReference type="PROSITE" id="PS50109"/>
    </source>
</evidence>
<feature type="transmembrane region" description="Helical" evidence="7">
    <location>
        <begin position="347"/>
        <end position="366"/>
    </location>
</feature>
<evidence type="ECO:0000313" key="10">
    <source>
        <dbReference type="EMBL" id="GHF13149.1"/>
    </source>
</evidence>
<dbReference type="SMART" id="SM00387">
    <property type="entry name" value="HATPase_c"/>
    <property type="match status" value="1"/>
</dbReference>
<keyword evidence="3 6" id="KW-0597">Phosphoprotein</keyword>
<reference evidence="10" key="1">
    <citation type="journal article" date="2014" name="Int. J. Syst. Evol. Microbiol.">
        <title>Complete genome sequence of Corynebacterium casei LMG S-19264T (=DSM 44701T), isolated from a smear-ripened cheese.</title>
        <authorList>
            <consortium name="US DOE Joint Genome Institute (JGI-PGF)"/>
            <person name="Walter F."/>
            <person name="Albersmeier A."/>
            <person name="Kalinowski J."/>
            <person name="Ruckert C."/>
        </authorList>
    </citation>
    <scope>NUCLEOTIDE SEQUENCE</scope>
    <source>
        <strain evidence="10">KCTC 42590</strain>
    </source>
</reference>
<dbReference type="SUPFAM" id="SSF52172">
    <property type="entry name" value="CheY-like"/>
    <property type="match status" value="1"/>
</dbReference>
<dbReference type="SMART" id="SM00388">
    <property type="entry name" value="HisKA"/>
    <property type="match status" value="1"/>
</dbReference>
<sequence length="787" mass="87340">MYMGLMSKSDALKTFMMCTMMIVAYFSVVYLAEFYLKLDEKNTLYQTLRTHLTNSHTALKSWHEKQQKVVHQVSLNPALQAQSATLSKIRQTLPAEELRRQLQVHTSQETIATTLAPWIDTYDVTQYYLISPSGIILASSLSDRIGNDSVIARRQPELFNDILNGDIKITKPVVALKRDGSSEKAAYLYALAPVFSANIDRPNVLAFQIDAAGSYATNFEIGRFGTTGETYAFDDEGRFLSESRFKESYLKSLGLNHQDTGILVTVARDPSKRFERDELIARIDNGLTYMAASAVQGVSSVNLNGYNNHRDIQVVGMWLWDRSLGLGMATEISLEEAFTGLTTSMTLIKLLAFVALAALLFTVFQIRSYARKRSDHELALTRARDTAELANHSKSVFLSSMSHELRTPLNAVIGFGQILLKSKEILDNEELKDSARNIVNSGTHLLRLLNEVLDFAKMDVGELSFEYVPINVHSIIEDCVAMVNQEATNRGIKIVTEHDLRHLPDFIADETRTKQILVNFLTNAVKYNSENGHVFIRVDHEHDELRFNVRDTGKGIDAKDLKQVWEPFNRAGAENTDIDGSGIGLAFSKKIIEAMGGQVGASSVLGLGSTFWFSLPLSEIASKKASAARYAADTGADHLEESTETAPRRNLKTLCLEDMVLNQKIIAKMLDQNFDHATTFCSTGSRGLDLLKTETFDIILLDLNLPDMSGFEFQETLIRENLAPDTPVVVVSADVSSTTMAKVQDAGIVAFVPKPIRLADLSLAIDKALELKEKPDQPSATSIAVKQ</sequence>
<dbReference type="Proteomes" id="UP000630923">
    <property type="component" value="Unassembled WGS sequence"/>
</dbReference>
<evidence type="ECO:0000256" key="6">
    <source>
        <dbReference type="PROSITE-ProRule" id="PRU00169"/>
    </source>
</evidence>
<dbReference type="SMART" id="SM00448">
    <property type="entry name" value="REC"/>
    <property type="match status" value="1"/>
</dbReference>
<dbReference type="InterPro" id="IPR003661">
    <property type="entry name" value="HisK_dim/P_dom"/>
</dbReference>
<dbReference type="AlphaFoldDB" id="A0A919E4M0"/>
<keyword evidence="5" id="KW-0418">Kinase</keyword>
<dbReference type="PROSITE" id="PS50110">
    <property type="entry name" value="RESPONSE_REGULATORY"/>
    <property type="match status" value="1"/>
</dbReference>
<dbReference type="CDD" id="cd17546">
    <property type="entry name" value="REC_hyHK_CKI1_RcsC-like"/>
    <property type="match status" value="1"/>
</dbReference>
<keyword evidence="4" id="KW-0808">Transferase</keyword>
<evidence type="ECO:0000256" key="2">
    <source>
        <dbReference type="ARBA" id="ARBA00012438"/>
    </source>
</evidence>
<dbReference type="SUPFAM" id="SSF55874">
    <property type="entry name" value="ATPase domain of HSP90 chaperone/DNA topoisomerase II/histidine kinase"/>
    <property type="match status" value="1"/>
</dbReference>
<dbReference type="PANTHER" id="PTHR43047">
    <property type="entry name" value="TWO-COMPONENT HISTIDINE PROTEIN KINASE"/>
    <property type="match status" value="1"/>
</dbReference>
<dbReference type="GO" id="GO:0009927">
    <property type="term" value="F:histidine phosphotransfer kinase activity"/>
    <property type="evidence" value="ECO:0007669"/>
    <property type="project" value="TreeGrafter"/>
</dbReference>
<organism evidence="10 11">
    <name type="scientific">Kordiimonas sediminis</name>
    <dbReference type="NCBI Taxonomy" id="1735581"/>
    <lineage>
        <taxon>Bacteria</taxon>
        <taxon>Pseudomonadati</taxon>
        <taxon>Pseudomonadota</taxon>
        <taxon>Alphaproteobacteria</taxon>
        <taxon>Kordiimonadales</taxon>
        <taxon>Kordiimonadaceae</taxon>
        <taxon>Kordiimonas</taxon>
    </lineage>
</organism>
<evidence type="ECO:0000256" key="5">
    <source>
        <dbReference type="ARBA" id="ARBA00022777"/>
    </source>
</evidence>
<dbReference type="EC" id="2.7.13.3" evidence="2"/>
<keyword evidence="7" id="KW-1133">Transmembrane helix</keyword>
<feature type="domain" description="Histidine kinase" evidence="8">
    <location>
        <begin position="400"/>
        <end position="619"/>
    </location>
</feature>
<dbReference type="Pfam" id="PF02518">
    <property type="entry name" value="HATPase_c"/>
    <property type="match status" value="1"/>
</dbReference>
<gene>
    <name evidence="10" type="ORF">GCM10017044_03910</name>
</gene>
<feature type="domain" description="Response regulatory" evidence="9">
    <location>
        <begin position="652"/>
        <end position="769"/>
    </location>
</feature>
<protein>
    <recommendedName>
        <fullName evidence="2">histidine kinase</fullName>
        <ecNumber evidence="2">2.7.13.3</ecNumber>
    </recommendedName>
</protein>
<evidence type="ECO:0000313" key="11">
    <source>
        <dbReference type="Proteomes" id="UP000630923"/>
    </source>
</evidence>
<dbReference type="Gene3D" id="1.10.287.130">
    <property type="match status" value="1"/>
</dbReference>
<dbReference type="InterPro" id="IPR036097">
    <property type="entry name" value="HisK_dim/P_sf"/>
</dbReference>
<feature type="transmembrane region" description="Helical" evidence="7">
    <location>
        <begin position="12"/>
        <end position="32"/>
    </location>
</feature>
<dbReference type="FunFam" id="3.30.565.10:FF:000006">
    <property type="entry name" value="Sensor histidine kinase WalK"/>
    <property type="match status" value="1"/>
</dbReference>